<evidence type="ECO:0000256" key="2">
    <source>
        <dbReference type="SAM" id="SignalP"/>
    </source>
</evidence>
<gene>
    <name evidence="4" type="ORF">ABVN21_23560</name>
</gene>
<evidence type="ECO:0000259" key="3">
    <source>
        <dbReference type="PROSITE" id="PS51208"/>
    </source>
</evidence>
<dbReference type="SUPFAM" id="SSF103515">
    <property type="entry name" value="Autotransporter"/>
    <property type="match status" value="1"/>
</dbReference>
<dbReference type="InterPro" id="IPR036709">
    <property type="entry name" value="Autotransporte_beta_dom_sf"/>
</dbReference>
<dbReference type="SMART" id="SM00869">
    <property type="entry name" value="Autotransporter"/>
    <property type="match status" value="1"/>
</dbReference>
<dbReference type="Pfam" id="PF03797">
    <property type="entry name" value="Autotransporter"/>
    <property type="match status" value="1"/>
</dbReference>
<dbReference type="GO" id="GO:0019867">
    <property type="term" value="C:outer membrane"/>
    <property type="evidence" value="ECO:0007669"/>
    <property type="project" value="InterPro"/>
</dbReference>
<dbReference type="InterPro" id="IPR005546">
    <property type="entry name" value="Autotransporte_beta"/>
</dbReference>
<protein>
    <submittedName>
        <fullName evidence="4">Autotransporter outer membrane beta-barrel domain-containing protein</fullName>
    </submittedName>
</protein>
<feature type="chain" id="PRO_5043941663" evidence="2">
    <location>
        <begin position="29"/>
        <end position="745"/>
    </location>
</feature>
<dbReference type="EMBL" id="CP159258">
    <property type="protein sequence ID" value="XCG73693.1"/>
    <property type="molecule type" value="Genomic_DNA"/>
</dbReference>
<organism evidence="4">
    <name type="scientific">Pseudomonas sp. MYb327</name>
    <dbReference type="NCBI Taxonomy" id="2745230"/>
    <lineage>
        <taxon>Bacteria</taxon>
        <taxon>Pseudomonadati</taxon>
        <taxon>Pseudomonadota</taxon>
        <taxon>Gammaproteobacteria</taxon>
        <taxon>Pseudomonadales</taxon>
        <taxon>Pseudomonadaceae</taxon>
        <taxon>Pseudomonas</taxon>
    </lineage>
</organism>
<accession>A0AAU8E0X6</accession>
<feature type="region of interest" description="Disordered" evidence="1">
    <location>
        <begin position="452"/>
        <end position="475"/>
    </location>
</feature>
<dbReference type="NCBIfam" id="TIGR01414">
    <property type="entry name" value="autotrans_barl"/>
    <property type="match status" value="1"/>
</dbReference>
<sequence>MPIQHKHPPQQLTLAIALALGCADVATAQQPETSTPAHTVSAALIADLDAFIKAADTVPFQIKRATNGTSLQLDDRNDWITISPRGNLTGLLDGGGGQNVLQLDAARGGNLGDTRQFQRLDVRQGSWTLAGSRDFSEAALIRPKAALTNNGHIEGRAVVQGSLVNHGSIDGSVEVDESGTFSGAGRVGSLNVHGALVANHLHGAPTVAGDLKLHDKAVLTYEINAAGRGETIKVDGIANVEGATLKVLAIDSEYPPGSHYTVIEAGKVEGRFAKVENNLAFMTPKAHYEVKTVELTYARNDVPFGDLAITENGKELTQSIDEHAESPLTQASSDGVTPDAIVQNPPATPAAPETASTPPATTESSTLPSTSNTLTKTTLTPPVSPTPSSPTASTPKPPNPANAAVAALLGTDKSTASHAIERLAAGTTANLAKATLNSDSSVSATMLSAMRQLGSDADSSSQKRGPRQAAGNERDHRVWLQALNYDGTLDRDYDALKYATQGLVLGADWAIGEEWRIGVMGAKSQTRLNSRDLDGDLDSWHLGAYALRQNGPMSLRLGASYSNHDGKTQRQVAFNGFSDRPKGRYDASTRQAFAEAGYNLGRANVSIEPFAGLGFQRYQRNGYTENGGAAVLKVHDQSQNILSSTFGLRLAKINRLENGMQLTPRFSASWKHTYGEVATETHQRLITGGRNYTVTGAPLDRDSLMVDAGLDLRLSPRHTLGVGYNGEIASDNRSHGVTGQWRMAF</sequence>
<feature type="domain" description="Autotransporter" evidence="3">
    <location>
        <begin position="471"/>
        <end position="745"/>
    </location>
</feature>
<dbReference type="InterPro" id="IPR006315">
    <property type="entry name" value="OM_autotransptr_brl_dom"/>
</dbReference>
<evidence type="ECO:0000313" key="4">
    <source>
        <dbReference type="EMBL" id="XCG73693.1"/>
    </source>
</evidence>
<dbReference type="PROSITE" id="PS51208">
    <property type="entry name" value="AUTOTRANSPORTER"/>
    <property type="match status" value="1"/>
</dbReference>
<dbReference type="AlphaFoldDB" id="A0AAU8E0X6"/>
<dbReference type="RefSeq" id="WP_339552488.1">
    <property type="nucleotide sequence ID" value="NZ_CP159258.1"/>
</dbReference>
<dbReference type="PROSITE" id="PS51257">
    <property type="entry name" value="PROKAR_LIPOPROTEIN"/>
    <property type="match status" value="1"/>
</dbReference>
<keyword evidence="2" id="KW-0732">Signal</keyword>
<dbReference type="Gene3D" id="2.40.128.130">
    <property type="entry name" value="Autotransporter beta-domain"/>
    <property type="match status" value="1"/>
</dbReference>
<name>A0AAU8E0X6_9PSED</name>
<reference evidence="4" key="1">
    <citation type="submission" date="2024-06" db="EMBL/GenBank/DDBJ databases">
        <title>The Caenorhabditis elegans bacterial microbiome influences microsporidia infection through nutrient limitation and inhibiting parasite invasion.</title>
        <authorList>
            <person name="Tamim El Jarkass H."/>
            <person name="Castelblanco S."/>
            <person name="Kaur M."/>
            <person name="Wan Y.C."/>
            <person name="Ellis A.E."/>
            <person name="Sheldon R.D."/>
            <person name="Lien E.C."/>
            <person name="Burton N.O."/>
            <person name="Wright G.D."/>
            <person name="Reinke A.W."/>
        </authorList>
    </citation>
    <scope>NUCLEOTIDE SEQUENCE</scope>
    <source>
        <strain evidence="4">MYb327</strain>
    </source>
</reference>
<feature type="region of interest" description="Disordered" evidence="1">
    <location>
        <begin position="329"/>
        <end position="402"/>
    </location>
</feature>
<evidence type="ECO:0000256" key="1">
    <source>
        <dbReference type="SAM" id="MobiDB-lite"/>
    </source>
</evidence>
<proteinExistence type="predicted"/>
<feature type="signal peptide" evidence="2">
    <location>
        <begin position="1"/>
        <end position="28"/>
    </location>
</feature>
<feature type="compositionally biased region" description="Low complexity" evidence="1">
    <location>
        <begin position="350"/>
        <end position="381"/>
    </location>
</feature>